<dbReference type="InterPro" id="IPR006665">
    <property type="entry name" value="OmpA-like"/>
</dbReference>
<dbReference type="InterPro" id="IPR036737">
    <property type="entry name" value="OmpA-like_sf"/>
</dbReference>
<evidence type="ECO:0000256" key="3">
    <source>
        <dbReference type="ARBA" id="ARBA00023237"/>
    </source>
</evidence>
<reference evidence="8" key="1">
    <citation type="journal article" date="2019" name="Int. J. Syst. Evol. Microbiol.">
        <title>The Global Catalogue of Microorganisms (GCM) 10K type strain sequencing project: providing services to taxonomists for standard genome sequencing and annotation.</title>
        <authorList>
            <consortium name="The Broad Institute Genomics Platform"/>
            <consortium name="The Broad Institute Genome Sequencing Center for Infectious Disease"/>
            <person name="Wu L."/>
            <person name="Ma J."/>
        </authorList>
    </citation>
    <scope>NUCLEOTIDE SEQUENCE [LARGE SCALE GENOMIC DNA]</scope>
    <source>
        <strain evidence="8">CCUG 61485</strain>
    </source>
</reference>
<keyword evidence="5" id="KW-0732">Signal</keyword>
<organism evidence="7 8">
    <name type="scientific">Namhaeicola litoreus</name>
    <dbReference type="NCBI Taxonomy" id="1052145"/>
    <lineage>
        <taxon>Bacteria</taxon>
        <taxon>Pseudomonadati</taxon>
        <taxon>Bacteroidota</taxon>
        <taxon>Flavobacteriia</taxon>
        <taxon>Flavobacteriales</taxon>
        <taxon>Flavobacteriaceae</taxon>
        <taxon>Namhaeicola</taxon>
    </lineage>
</organism>
<proteinExistence type="predicted"/>
<comment type="subcellular location">
    <subcellularLocation>
        <location evidence="1">Cell outer membrane</location>
    </subcellularLocation>
</comment>
<dbReference type="PROSITE" id="PS51123">
    <property type="entry name" value="OMPA_2"/>
    <property type="match status" value="1"/>
</dbReference>
<dbReference type="SUPFAM" id="SSF103088">
    <property type="entry name" value="OmpA-like"/>
    <property type="match status" value="1"/>
</dbReference>
<dbReference type="InterPro" id="IPR050330">
    <property type="entry name" value="Bact_OuterMem_StrucFunc"/>
</dbReference>
<dbReference type="RefSeq" id="WP_377175848.1">
    <property type="nucleotide sequence ID" value="NZ_JBHTMY010000001.1"/>
</dbReference>
<dbReference type="InterPro" id="IPR011659">
    <property type="entry name" value="WD40"/>
</dbReference>
<keyword evidence="2 4" id="KW-0472">Membrane</keyword>
<name>A0ABW3XXS3_9FLAO</name>
<keyword evidence="8" id="KW-1185">Reference proteome</keyword>
<sequence>MKKIFIVLFLIHFLPIHAQLTAPSYSVKNLKANSKYSDFGTAFFGKNKIVFSSSRNDGISNRKWEGNDQPFLNLYIGDVTPDGEIEKVSNFSQAVNSKYHDAFVAFTPNLDEVYFTSNNYLHGELKSEHLKIFKAEIDKSGNWTNFKSLPFNSDSYDTGQPMLSADGKKLFFVSNMPGGIGDTDIYEVEINDGHYGKPRNLGPTVNTKYKEFTPFVDGSVLYFSSNKPGGEGGFDIYMTKLDGSITDPIHLGTPMNSKADDISFMINGETQKGYFSSNRSKGKGDDDIYFFKQETVNPICDQIITGTIVDNITKLPLQNAFATLYDDKGNKIRRIETLTDGKFKFPVSCGTNYKLGGSKFGYFDFEKSLETSEINAFDNEVVLELEEKDIIIVRNKELLNIESINFELNSAEIREESKDELAKVVRLLEKYPKMVVEFGAHTDARGGDTYNLRLTQRRAVETVNYLISLGADPKRVTGKGYGETELINECKNNVNCSEIQHQENRRTEFLIIVK</sequence>
<dbReference type="InterPro" id="IPR011042">
    <property type="entry name" value="6-blade_b-propeller_TolB-like"/>
</dbReference>
<dbReference type="PANTHER" id="PTHR30329:SF21">
    <property type="entry name" value="LIPOPROTEIN YIAD-RELATED"/>
    <property type="match status" value="1"/>
</dbReference>
<comment type="caution">
    <text evidence="7">The sequence shown here is derived from an EMBL/GenBank/DDBJ whole genome shotgun (WGS) entry which is preliminary data.</text>
</comment>
<evidence type="ECO:0000313" key="8">
    <source>
        <dbReference type="Proteomes" id="UP001597201"/>
    </source>
</evidence>
<dbReference type="Pfam" id="PF00691">
    <property type="entry name" value="OmpA"/>
    <property type="match status" value="1"/>
</dbReference>
<dbReference type="CDD" id="cd07185">
    <property type="entry name" value="OmpA_C-like"/>
    <property type="match status" value="1"/>
</dbReference>
<dbReference type="SUPFAM" id="SSF82171">
    <property type="entry name" value="DPP6 N-terminal domain-like"/>
    <property type="match status" value="1"/>
</dbReference>
<dbReference type="Proteomes" id="UP001597201">
    <property type="component" value="Unassembled WGS sequence"/>
</dbReference>
<evidence type="ECO:0000256" key="4">
    <source>
        <dbReference type="PROSITE-ProRule" id="PRU00473"/>
    </source>
</evidence>
<dbReference type="SUPFAM" id="SSF49478">
    <property type="entry name" value="Cna protein B-type domain"/>
    <property type="match status" value="1"/>
</dbReference>
<gene>
    <name evidence="7" type="ORF">ACFQ39_01845</name>
</gene>
<feature type="chain" id="PRO_5047069422" evidence="5">
    <location>
        <begin position="19"/>
        <end position="514"/>
    </location>
</feature>
<protein>
    <submittedName>
        <fullName evidence="7">OmpA family protein</fullName>
    </submittedName>
</protein>
<dbReference type="PRINTS" id="PR01021">
    <property type="entry name" value="OMPADOMAIN"/>
</dbReference>
<dbReference type="Pfam" id="PF07676">
    <property type="entry name" value="PD40"/>
    <property type="match status" value="2"/>
</dbReference>
<dbReference type="EMBL" id="JBHTMY010000001">
    <property type="protein sequence ID" value="MFD1314342.1"/>
    <property type="molecule type" value="Genomic_DNA"/>
</dbReference>
<evidence type="ECO:0000256" key="5">
    <source>
        <dbReference type="SAM" id="SignalP"/>
    </source>
</evidence>
<evidence type="ECO:0000259" key="6">
    <source>
        <dbReference type="PROSITE" id="PS51123"/>
    </source>
</evidence>
<accession>A0ABW3XXS3</accession>
<feature type="signal peptide" evidence="5">
    <location>
        <begin position="1"/>
        <end position="18"/>
    </location>
</feature>
<dbReference type="Gene3D" id="3.30.1330.60">
    <property type="entry name" value="OmpA-like domain"/>
    <property type="match status" value="1"/>
</dbReference>
<feature type="domain" description="OmpA-like" evidence="6">
    <location>
        <begin position="393"/>
        <end position="514"/>
    </location>
</feature>
<evidence type="ECO:0000256" key="1">
    <source>
        <dbReference type="ARBA" id="ARBA00004442"/>
    </source>
</evidence>
<dbReference type="InterPro" id="IPR006664">
    <property type="entry name" value="OMP_bac"/>
</dbReference>
<keyword evidence="3" id="KW-0998">Cell outer membrane</keyword>
<dbReference type="PANTHER" id="PTHR30329">
    <property type="entry name" value="STATOR ELEMENT OF FLAGELLAR MOTOR COMPLEX"/>
    <property type="match status" value="1"/>
</dbReference>
<evidence type="ECO:0000313" key="7">
    <source>
        <dbReference type="EMBL" id="MFD1314342.1"/>
    </source>
</evidence>
<evidence type="ECO:0000256" key="2">
    <source>
        <dbReference type="ARBA" id="ARBA00023136"/>
    </source>
</evidence>
<dbReference type="Gene3D" id="2.120.10.30">
    <property type="entry name" value="TolB, C-terminal domain"/>
    <property type="match status" value="1"/>
</dbReference>